<dbReference type="GO" id="GO:0005524">
    <property type="term" value="F:ATP binding"/>
    <property type="evidence" value="ECO:0007669"/>
    <property type="project" value="UniProtKB-KW"/>
</dbReference>
<dbReference type="GO" id="GO:0005663">
    <property type="term" value="C:DNA replication factor C complex"/>
    <property type="evidence" value="ECO:0007669"/>
    <property type="project" value="TreeGrafter"/>
</dbReference>
<comment type="similarity">
    <text evidence="2">Belongs to the activator 1 small subunits family.</text>
</comment>
<reference evidence="8" key="2">
    <citation type="submission" date="2011-02" db="EMBL/GenBank/DDBJ databases">
        <authorList>
            <person name="MacLean D."/>
        </authorList>
    </citation>
    <scope>NUCLEOTIDE SEQUENCE</scope>
</reference>
<dbReference type="FunFam" id="3.40.50.300:FF:000129">
    <property type="entry name" value="Replication factor C subunit 5"/>
    <property type="match status" value="1"/>
</dbReference>
<sequence>MTDVTMSIVNDETVSSAEFAGISSYARDTSSWPWVEKYRPSRMDDIIAHKGIVSTINQLVEKQKLPHLLFYGPPGTGKTSMIIAIARKIYGKHFSSMVLELNASDDRGIDVVRNQIKEFAGTKKLFSSGAKLIILDEADSMTNDAQFSLRRVIEKYTKHTRFCLICNYVSKIIPALQSRCMRFRFAPLGVTQVGDRVKQIRDLEKIDLTDGGFDALMQLGKGDMRRILNILQAASLAYATVNEENVYLCTGNPVPEDIAAICHSLWNDSFAEAVSKCQAIQMTKGYATTDIMKEVYHNTTEVDLPAKCQHFIYDELAKLEHRLATGASEKLQLISLVSIYFMARGLLASDGTSD</sequence>
<evidence type="ECO:0000313" key="8">
    <source>
        <dbReference type="EMBL" id="CCA21065.1"/>
    </source>
</evidence>
<dbReference type="Gene3D" id="1.10.8.60">
    <property type="match status" value="1"/>
</dbReference>
<dbReference type="InterPro" id="IPR008921">
    <property type="entry name" value="DNA_pol3_clamp-load_cplx_C"/>
</dbReference>
<organism evidence="8">
    <name type="scientific">Albugo laibachii Nc14</name>
    <dbReference type="NCBI Taxonomy" id="890382"/>
    <lineage>
        <taxon>Eukaryota</taxon>
        <taxon>Sar</taxon>
        <taxon>Stramenopiles</taxon>
        <taxon>Oomycota</taxon>
        <taxon>Peronosporomycetes</taxon>
        <taxon>Albuginales</taxon>
        <taxon>Albuginaceae</taxon>
        <taxon>Albugo</taxon>
    </lineage>
</organism>
<protein>
    <submittedName>
        <fullName evidence="8">Replication factor C subunit 5 putative</fullName>
    </submittedName>
</protein>
<keyword evidence="5" id="KW-0067">ATP-binding</keyword>
<dbReference type="InterPro" id="IPR047854">
    <property type="entry name" value="RFC_lid"/>
</dbReference>
<reference evidence="8" key="1">
    <citation type="journal article" date="2011" name="PLoS Biol.">
        <title>Gene gain and loss during evolution of obligate parasitism in the white rust pathogen of Arabidopsis thaliana.</title>
        <authorList>
            <person name="Kemen E."/>
            <person name="Gardiner A."/>
            <person name="Schultz-Larsen T."/>
            <person name="Kemen A.C."/>
            <person name="Balmuth A.L."/>
            <person name="Robert-Seilaniantz A."/>
            <person name="Bailey K."/>
            <person name="Holub E."/>
            <person name="Studholme D.J."/>
            <person name="Maclean D."/>
            <person name="Jones J.D."/>
        </authorList>
    </citation>
    <scope>NUCLEOTIDE SEQUENCE</scope>
</reference>
<dbReference type="Gene3D" id="1.20.272.10">
    <property type="match status" value="1"/>
</dbReference>
<dbReference type="Pfam" id="PF08542">
    <property type="entry name" value="Rep_fac_C"/>
    <property type="match status" value="1"/>
</dbReference>
<dbReference type="GO" id="GO:0016887">
    <property type="term" value="F:ATP hydrolysis activity"/>
    <property type="evidence" value="ECO:0007669"/>
    <property type="project" value="InterPro"/>
</dbReference>
<dbReference type="PANTHER" id="PTHR11669:SF9">
    <property type="entry name" value="REPLICATION FACTOR C SUBUNIT 5"/>
    <property type="match status" value="1"/>
</dbReference>
<dbReference type="GO" id="GO:0005634">
    <property type="term" value="C:nucleus"/>
    <property type="evidence" value="ECO:0007669"/>
    <property type="project" value="UniProtKB-SubCell"/>
</dbReference>
<dbReference type="HOGENOM" id="CLU_042324_2_0_1"/>
<dbReference type="FunFam" id="1.20.272.10:FF:000004">
    <property type="entry name" value="Replication factor C subunit 5"/>
    <property type="match status" value="1"/>
</dbReference>
<evidence type="ECO:0000256" key="2">
    <source>
        <dbReference type="ARBA" id="ARBA00005378"/>
    </source>
</evidence>
<evidence type="ECO:0000256" key="3">
    <source>
        <dbReference type="ARBA" id="ARBA00022705"/>
    </source>
</evidence>
<name>F0WII3_9STRA</name>
<dbReference type="GO" id="GO:0003677">
    <property type="term" value="F:DNA binding"/>
    <property type="evidence" value="ECO:0007669"/>
    <property type="project" value="InterPro"/>
</dbReference>
<dbReference type="SMART" id="SM00382">
    <property type="entry name" value="AAA"/>
    <property type="match status" value="1"/>
</dbReference>
<keyword evidence="3" id="KW-0235">DNA replication</keyword>
<keyword evidence="6" id="KW-0539">Nucleus</keyword>
<dbReference type="InterPro" id="IPR003593">
    <property type="entry name" value="AAA+_ATPase"/>
</dbReference>
<dbReference type="SUPFAM" id="SSF52540">
    <property type="entry name" value="P-loop containing nucleoside triphosphate hydrolases"/>
    <property type="match status" value="1"/>
</dbReference>
<dbReference type="PANTHER" id="PTHR11669">
    <property type="entry name" value="REPLICATION FACTOR C / DNA POLYMERASE III GAMMA-TAU SUBUNIT"/>
    <property type="match status" value="1"/>
</dbReference>
<comment type="subcellular location">
    <subcellularLocation>
        <location evidence="1">Nucleus</location>
    </subcellularLocation>
</comment>
<dbReference type="Gene3D" id="3.40.50.300">
    <property type="entry name" value="P-loop containing nucleotide triphosphate hydrolases"/>
    <property type="match status" value="1"/>
</dbReference>
<dbReference type="GO" id="GO:0006281">
    <property type="term" value="P:DNA repair"/>
    <property type="evidence" value="ECO:0007669"/>
    <property type="project" value="TreeGrafter"/>
</dbReference>
<dbReference type="CDD" id="cd18140">
    <property type="entry name" value="HLD_clamp_RFC"/>
    <property type="match status" value="1"/>
</dbReference>
<feature type="domain" description="AAA+ ATPase" evidence="7">
    <location>
        <begin position="64"/>
        <end position="191"/>
    </location>
</feature>
<evidence type="ECO:0000256" key="4">
    <source>
        <dbReference type="ARBA" id="ARBA00022741"/>
    </source>
</evidence>
<dbReference type="InterPro" id="IPR013748">
    <property type="entry name" value="Rep_factorC_C"/>
</dbReference>
<proteinExistence type="inferred from homology"/>
<evidence type="ECO:0000256" key="1">
    <source>
        <dbReference type="ARBA" id="ARBA00004123"/>
    </source>
</evidence>
<dbReference type="NCBIfam" id="NF001679">
    <property type="entry name" value="PRK00440.1"/>
    <property type="match status" value="1"/>
</dbReference>
<dbReference type="InterPro" id="IPR003959">
    <property type="entry name" value="ATPase_AAA_core"/>
</dbReference>
<gene>
    <name evidence="8" type="primary">AlNc14C111G6383</name>
    <name evidence="8" type="ORF">ALNC14_072080</name>
</gene>
<accession>F0WII3</accession>
<evidence type="ECO:0000256" key="6">
    <source>
        <dbReference type="ARBA" id="ARBA00023242"/>
    </source>
</evidence>
<dbReference type="GO" id="GO:0003689">
    <property type="term" value="F:DNA clamp loader activity"/>
    <property type="evidence" value="ECO:0007669"/>
    <property type="project" value="TreeGrafter"/>
</dbReference>
<dbReference type="CDD" id="cd00009">
    <property type="entry name" value="AAA"/>
    <property type="match status" value="1"/>
</dbReference>
<dbReference type="AlphaFoldDB" id="F0WII3"/>
<evidence type="ECO:0000259" key="7">
    <source>
        <dbReference type="SMART" id="SM00382"/>
    </source>
</evidence>
<keyword evidence="4" id="KW-0547">Nucleotide-binding</keyword>
<dbReference type="InterPro" id="IPR050238">
    <property type="entry name" value="DNA_Rep/Repair_Clamp_Loader"/>
</dbReference>
<dbReference type="GO" id="GO:0006261">
    <property type="term" value="P:DNA-templated DNA replication"/>
    <property type="evidence" value="ECO:0007669"/>
    <property type="project" value="TreeGrafter"/>
</dbReference>
<dbReference type="SUPFAM" id="SSF48019">
    <property type="entry name" value="post-AAA+ oligomerization domain-like"/>
    <property type="match status" value="1"/>
</dbReference>
<evidence type="ECO:0000256" key="5">
    <source>
        <dbReference type="ARBA" id="ARBA00022840"/>
    </source>
</evidence>
<dbReference type="Pfam" id="PF00004">
    <property type="entry name" value="AAA"/>
    <property type="match status" value="1"/>
</dbReference>
<dbReference type="EMBL" id="FR824156">
    <property type="protein sequence ID" value="CCA21065.1"/>
    <property type="molecule type" value="Genomic_DNA"/>
</dbReference>
<dbReference type="InterPro" id="IPR027417">
    <property type="entry name" value="P-loop_NTPase"/>
</dbReference>